<dbReference type="OMA" id="AHMFKEV"/>
<dbReference type="GO" id="GO:0045944">
    <property type="term" value="P:positive regulation of transcription by RNA polymerase II"/>
    <property type="evidence" value="ECO:0007669"/>
    <property type="project" value="TreeGrafter"/>
</dbReference>
<name>A0A0M4F4Q7_DROBS</name>
<dbReference type="SUPFAM" id="SSF54236">
    <property type="entry name" value="Ubiquitin-like"/>
    <property type="match status" value="2"/>
</dbReference>
<dbReference type="InterPro" id="IPR000626">
    <property type="entry name" value="Ubiquitin-like_dom"/>
</dbReference>
<dbReference type="PROSITE" id="PS50053">
    <property type="entry name" value="UBIQUITIN_2"/>
    <property type="match status" value="1"/>
</dbReference>
<feature type="region of interest" description="Disordered" evidence="3">
    <location>
        <begin position="18"/>
        <end position="46"/>
    </location>
</feature>
<evidence type="ECO:0000313" key="5">
    <source>
        <dbReference type="EMBL" id="ALC46382.1"/>
    </source>
</evidence>
<keyword evidence="2" id="KW-0539">Nucleus</keyword>
<reference evidence="5 6" key="1">
    <citation type="submission" date="2015-08" db="EMBL/GenBank/DDBJ databases">
        <title>Ancestral chromatin configuration constrains chromatin evolution on differentiating sex chromosomes in Drosophila.</title>
        <authorList>
            <person name="Zhou Q."/>
            <person name="Bachtrog D."/>
        </authorList>
    </citation>
    <scope>NUCLEOTIDE SEQUENCE [LARGE SCALE GENOMIC DNA]</scope>
    <source>
        <tissue evidence="5">Whole larvae</tissue>
    </source>
</reference>
<feature type="region of interest" description="Disordered" evidence="3">
    <location>
        <begin position="83"/>
        <end position="135"/>
    </location>
</feature>
<accession>A0A0M4F4Q7</accession>
<dbReference type="GO" id="GO:0005634">
    <property type="term" value="C:nucleus"/>
    <property type="evidence" value="ECO:0007669"/>
    <property type="project" value="UniProtKB-SubCell"/>
</dbReference>
<dbReference type="OrthoDB" id="442921at2759"/>
<dbReference type="EMBL" id="CP012526">
    <property type="protein sequence ID" value="ALC46382.1"/>
    <property type="molecule type" value="Genomic_DNA"/>
</dbReference>
<dbReference type="InterPro" id="IPR052324">
    <property type="entry name" value="NFATC2-Int_DNA_Repair"/>
</dbReference>
<evidence type="ECO:0000256" key="2">
    <source>
        <dbReference type="ARBA" id="ARBA00023242"/>
    </source>
</evidence>
<protein>
    <submittedName>
        <fullName evidence="5">CG4449</fullName>
    </submittedName>
</protein>
<dbReference type="AlphaFoldDB" id="A0A0M4F4Q7"/>
<dbReference type="CDD" id="cd01763">
    <property type="entry name" value="Ubl_SUMO_like"/>
    <property type="match status" value="1"/>
</dbReference>
<gene>
    <name evidence="5" type="ORF">Dbus_chr3Rg1132</name>
</gene>
<sequence>ESKENDCEYDFIKANPSNVKQTAQSKAKAKPKAQHMNKNNVIQVEDAQLVETTTTKPAESPETPSRCLSPVSRLIHEMELKKQNEGPVARRTRRSLGKCQSSPVKPAEVIALTESPEAPQRRRGRKKAPPVAATAPTAVPAPLTSATRRQQMAEIAARANVLDSIDLISAVVPRVEGFVNLDSDMEDFSANSEPQATVASDDFESENPVMDINLTWMGEVQTYQLRKHQKFTHLFKEVAERNQVPLEDVVINMDEHFLKANESPESLKLKSYHMLSGYAMKTHKNKAQPAIPTITNLMIKPKRFQLKVQGDKWKRPLIIKMKPSETFKILYIKCSEEINCDVHDFKLLFDGELLELDDTPTNQDMEGNEMIDLRMK</sequence>
<dbReference type="PANTHER" id="PTHR47187">
    <property type="entry name" value="NFATC2-INTERACTING PROTEIN"/>
    <property type="match status" value="1"/>
</dbReference>
<feature type="non-terminal residue" evidence="5">
    <location>
        <position position="1"/>
    </location>
</feature>
<evidence type="ECO:0000259" key="4">
    <source>
        <dbReference type="PROSITE" id="PS50053"/>
    </source>
</evidence>
<keyword evidence="6" id="KW-1185">Reference proteome</keyword>
<dbReference type="Proteomes" id="UP000494163">
    <property type="component" value="Chromosome 3R"/>
</dbReference>
<dbReference type="InterPro" id="IPR029071">
    <property type="entry name" value="Ubiquitin-like_domsf"/>
</dbReference>
<organism evidence="5 6">
    <name type="scientific">Drosophila busckii</name>
    <name type="common">Fruit fly</name>
    <dbReference type="NCBI Taxonomy" id="30019"/>
    <lineage>
        <taxon>Eukaryota</taxon>
        <taxon>Metazoa</taxon>
        <taxon>Ecdysozoa</taxon>
        <taxon>Arthropoda</taxon>
        <taxon>Hexapoda</taxon>
        <taxon>Insecta</taxon>
        <taxon>Pterygota</taxon>
        <taxon>Neoptera</taxon>
        <taxon>Endopterygota</taxon>
        <taxon>Diptera</taxon>
        <taxon>Brachycera</taxon>
        <taxon>Muscomorpha</taxon>
        <taxon>Ephydroidea</taxon>
        <taxon>Drosophilidae</taxon>
        <taxon>Drosophila</taxon>
    </lineage>
</organism>
<proteinExistence type="predicted"/>
<dbReference type="SMR" id="A0A0M4F4Q7"/>
<dbReference type="STRING" id="30019.A0A0M4F4Q7"/>
<dbReference type="Pfam" id="PF11976">
    <property type="entry name" value="Rad60-SLD"/>
    <property type="match status" value="1"/>
</dbReference>
<dbReference type="InterPro" id="IPR022617">
    <property type="entry name" value="Rad60/SUMO-like_dom"/>
</dbReference>
<evidence type="ECO:0000256" key="1">
    <source>
        <dbReference type="ARBA" id="ARBA00004123"/>
    </source>
</evidence>
<feature type="domain" description="Ubiquitin-like" evidence="4">
    <location>
        <begin position="302"/>
        <end position="376"/>
    </location>
</feature>
<comment type="subcellular location">
    <subcellularLocation>
        <location evidence="1">Nucleus</location>
    </subcellularLocation>
</comment>
<dbReference type="PANTHER" id="PTHR47187:SF1">
    <property type="entry name" value="NFATC2-INTERACTING PROTEIN"/>
    <property type="match status" value="1"/>
</dbReference>
<evidence type="ECO:0000313" key="6">
    <source>
        <dbReference type="Proteomes" id="UP000494163"/>
    </source>
</evidence>
<evidence type="ECO:0000256" key="3">
    <source>
        <dbReference type="SAM" id="MobiDB-lite"/>
    </source>
</evidence>
<dbReference type="Gene3D" id="3.10.20.90">
    <property type="entry name" value="Phosphatidylinositol 3-kinase Catalytic Subunit, Chain A, domain 1"/>
    <property type="match status" value="2"/>
</dbReference>